<keyword evidence="3" id="KW-0862">Zinc</keyword>
<keyword evidence="4" id="KW-0456">Lyase</keyword>
<accession>A0A0D1Z733</accession>
<evidence type="ECO:0000256" key="3">
    <source>
        <dbReference type="ARBA" id="ARBA00022833"/>
    </source>
</evidence>
<dbReference type="STRING" id="253628.A0A0D1Z733"/>
<dbReference type="Gene3D" id="3.90.1590.10">
    <property type="entry name" value="glutathione-dependent formaldehyde- activating enzyme (gfa)"/>
    <property type="match status" value="1"/>
</dbReference>
<dbReference type="GO" id="GO:0046872">
    <property type="term" value="F:metal ion binding"/>
    <property type="evidence" value="ECO:0007669"/>
    <property type="project" value="UniProtKB-KW"/>
</dbReference>
<dbReference type="Pfam" id="PF04828">
    <property type="entry name" value="GFA"/>
    <property type="match status" value="1"/>
</dbReference>
<evidence type="ECO:0000313" key="6">
    <source>
        <dbReference type="EMBL" id="KIW08772.1"/>
    </source>
</evidence>
<name>A0A0D1Z733_9PEZI</name>
<dbReference type="VEuPathDB" id="FungiDB:PV09_00710"/>
<dbReference type="InterPro" id="IPR006913">
    <property type="entry name" value="CENP-V/GFA"/>
</dbReference>
<evidence type="ECO:0000256" key="2">
    <source>
        <dbReference type="ARBA" id="ARBA00022723"/>
    </source>
</evidence>
<feature type="domain" description="CENP-V/GFA" evidence="5">
    <location>
        <begin position="10"/>
        <end position="133"/>
    </location>
</feature>
<evidence type="ECO:0000259" key="5">
    <source>
        <dbReference type="PROSITE" id="PS51891"/>
    </source>
</evidence>
<evidence type="ECO:0000256" key="1">
    <source>
        <dbReference type="ARBA" id="ARBA00005495"/>
    </source>
</evidence>
<dbReference type="InterPro" id="IPR011057">
    <property type="entry name" value="Mss4-like_sf"/>
</dbReference>
<dbReference type="PROSITE" id="PS51891">
    <property type="entry name" value="CENP_V_GFA"/>
    <property type="match status" value="1"/>
</dbReference>
<evidence type="ECO:0000313" key="7">
    <source>
        <dbReference type="Proteomes" id="UP000053259"/>
    </source>
</evidence>
<dbReference type="HOGENOM" id="CLU_055491_6_1_1"/>
<dbReference type="Proteomes" id="UP000053259">
    <property type="component" value="Unassembled WGS sequence"/>
</dbReference>
<organism evidence="6 7">
    <name type="scientific">Verruconis gallopava</name>
    <dbReference type="NCBI Taxonomy" id="253628"/>
    <lineage>
        <taxon>Eukaryota</taxon>
        <taxon>Fungi</taxon>
        <taxon>Dikarya</taxon>
        <taxon>Ascomycota</taxon>
        <taxon>Pezizomycotina</taxon>
        <taxon>Dothideomycetes</taxon>
        <taxon>Pleosporomycetidae</taxon>
        <taxon>Venturiales</taxon>
        <taxon>Sympoventuriaceae</taxon>
        <taxon>Verruconis</taxon>
    </lineage>
</organism>
<dbReference type="InParanoid" id="A0A0D1Z733"/>
<dbReference type="OrthoDB" id="406544at2759"/>
<dbReference type="EMBL" id="KN847530">
    <property type="protein sequence ID" value="KIW08772.1"/>
    <property type="molecule type" value="Genomic_DNA"/>
</dbReference>
<reference evidence="6 7" key="1">
    <citation type="submission" date="2015-01" db="EMBL/GenBank/DDBJ databases">
        <title>The Genome Sequence of Ochroconis gallopava CBS43764.</title>
        <authorList>
            <consortium name="The Broad Institute Genomics Platform"/>
            <person name="Cuomo C."/>
            <person name="de Hoog S."/>
            <person name="Gorbushina A."/>
            <person name="Stielow B."/>
            <person name="Teixiera M."/>
            <person name="Abouelleil A."/>
            <person name="Chapman S.B."/>
            <person name="Priest M."/>
            <person name="Young S.K."/>
            <person name="Wortman J."/>
            <person name="Nusbaum C."/>
            <person name="Birren B."/>
        </authorList>
    </citation>
    <scope>NUCLEOTIDE SEQUENCE [LARGE SCALE GENOMIC DNA]</scope>
    <source>
        <strain evidence="6 7">CBS 43764</strain>
    </source>
</reference>
<dbReference type="RefSeq" id="XP_016218641.1">
    <property type="nucleotide sequence ID" value="XM_016353488.1"/>
</dbReference>
<comment type="similarity">
    <text evidence="1">Belongs to the Gfa family.</text>
</comment>
<gene>
    <name evidence="6" type="ORF">PV09_00710</name>
</gene>
<dbReference type="GO" id="GO:0016846">
    <property type="term" value="F:carbon-sulfur lyase activity"/>
    <property type="evidence" value="ECO:0007669"/>
    <property type="project" value="InterPro"/>
</dbReference>
<proteinExistence type="inferred from homology"/>
<sequence length="199" mass="22574">MPDSPSDTPLTGGCSCSYVRYKVNAAPFVIHCCHCHECQRLTGSAFVINYLVESSHIVLENEAQRPVSVRTPSTSGYGQLIQRCPKCQVALWSYYGGSGPLVAFLRTGTLDLQFQGKIVPDVHIFTKTKVPWLRLPEDKPSFEEFYSYDEYWSKESLERRRAIQPAVKKWREKQEKFCDGQAETLDEAAVTKMLADVKL</sequence>
<keyword evidence="7" id="KW-1185">Reference proteome</keyword>
<dbReference type="AlphaFoldDB" id="A0A0D1Z733"/>
<protein>
    <recommendedName>
        <fullName evidence="5">CENP-V/GFA domain-containing protein</fullName>
    </recommendedName>
</protein>
<dbReference type="PANTHER" id="PTHR33337">
    <property type="entry name" value="GFA DOMAIN-CONTAINING PROTEIN"/>
    <property type="match status" value="1"/>
</dbReference>
<dbReference type="GeneID" id="27308683"/>
<dbReference type="SUPFAM" id="SSF51316">
    <property type="entry name" value="Mss4-like"/>
    <property type="match status" value="1"/>
</dbReference>
<dbReference type="PANTHER" id="PTHR33337:SF33">
    <property type="entry name" value="CENP-V_GFA DOMAIN-CONTAINING PROTEIN"/>
    <property type="match status" value="1"/>
</dbReference>
<evidence type="ECO:0000256" key="4">
    <source>
        <dbReference type="ARBA" id="ARBA00023239"/>
    </source>
</evidence>
<keyword evidence="2" id="KW-0479">Metal-binding</keyword>